<organism evidence="2">
    <name type="scientific">marine sediment metagenome</name>
    <dbReference type="NCBI Taxonomy" id="412755"/>
    <lineage>
        <taxon>unclassified sequences</taxon>
        <taxon>metagenomes</taxon>
        <taxon>ecological metagenomes</taxon>
    </lineage>
</organism>
<comment type="caution">
    <text evidence="2">The sequence shown here is derived from an EMBL/GenBank/DDBJ whole genome shotgun (WGS) entry which is preliminary data.</text>
</comment>
<gene>
    <name evidence="2" type="ORF">LCGC14_0850940</name>
</gene>
<name>A0A0F9PVK2_9ZZZZ</name>
<protein>
    <submittedName>
        <fullName evidence="2">Uncharacterized protein</fullName>
    </submittedName>
</protein>
<feature type="compositionally biased region" description="Acidic residues" evidence="1">
    <location>
        <begin position="433"/>
        <end position="456"/>
    </location>
</feature>
<accession>A0A0F9PVK2</accession>
<reference evidence="2" key="1">
    <citation type="journal article" date="2015" name="Nature">
        <title>Complex archaea that bridge the gap between prokaryotes and eukaryotes.</title>
        <authorList>
            <person name="Spang A."/>
            <person name="Saw J.H."/>
            <person name="Jorgensen S.L."/>
            <person name="Zaremba-Niedzwiedzka K."/>
            <person name="Martijn J."/>
            <person name="Lind A.E."/>
            <person name="van Eijk R."/>
            <person name="Schleper C."/>
            <person name="Guy L."/>
            <person name="Ettema T.J."/>
        </authorList>
    </citation>
    <scope>NUCLEOTIDE SEQUENCE</scope>
</reference>
<feature type="compositionally biased region" description="Polar residues" evidence="1">
    <location>
        <begin position="459"/>
        <end position="471"/>
    </location>
</feature>
<evidence type="ECO:0000313" key="2">
    <source>
        <dbReference type="EMBL" id="KKN28757.1"/>
    </source>
</evidence>
<dbReference type="EMBL" id="LAZR01002536">
    <property type="protein sequence ID" value="KKN28757.1"/>
    <property type="molecule type" value="Genomic_DNA"/>
</dbReference>
<feature type="region of interest" description="Disordered" evidence="1">
    <location>
        <begin position="431"/>
        <end position="471"/>
    </location>
</feature>
<sequence length="471" mass="54043">MTKNERLALALRKKVRRTVARRYKAAYAFYEVFKARYFKGLQNLTQSLPDMQYQLEEATTLRTAIDEPCKKQQPQQALKALRRFSGCIRQLQEWADHMCKRISKAHLDFRTSLEGFPLFPTVEGFMKDLIAIERDFVKWTFKDGILHVRTEPLTLKHPRESFAVRFNEFDINLRLDQIAQDVDSPYTISAPDPIPLPRSREDFIHPHVSGSVLCEGDAREALKQTLGRGLLYDFFIVINQTLATYNPDSPHLKLAYWTEGEHEDGMEEEEQDPDTLTCGRCGYRGHHDELHACEDCGEAYCDEHVRWCETGSHEICENCLDSRTRTDRACCNEIGSDDCLIRTNEECSDCGDSYSDGEYDTCEYDEAIVLCRTCAERRINAPDVRSDCATCEEIGLDGCLLVRYGLPLLDQVVPASCQDCDYPTYHGCKIVLGDEDPPEEENEQESTEKEAQEDDRETSNQPDSTKLQIFE</sequence>
<dbReference type="AlphaFoldDB" id="A0A0F9PVK2"/>
<evidence type="ECO:0000256" key="1">
    <source>
        <dbReference type="SAM" id="MobiDB-lite"/>
    </source>
</evidence>
<proteinExistence type="predicted"/>